<evidence type="ECO:0000256" key="10">
    <source>
        <dbReference type="NCBIfam" id="TIGR00437"/>
    </source>
</evidence>
<keyword evidence="13" id="KW-0408">Iron</keyword>
<evidence type="ECO:0000256" key="1">
    <source>
        <dbReference type="ARBA" id="ARBA00003926"/>
    </source>
</evidence>
<evidence type="ECO:0000313" key="16">
    <source>
        <dbReference type="Proteomes" id="UP000295710"/>
    </source>
</evidence>
<keyword evidence="9 13" id="KW-0472">Membrane</keyword>
<dbReference type="Pfam" id="PF17910">
    <property type="entry name" value="FeoB_Cyto"/>
    <property type="match status" value="1"/>
</dbReference>
<accession>A0A4R4FE62</accession>
<keyword evidence="7 13" id="KW-1133">Transmembrane helix</keyword>
<dbReference type="Pfam" id="PF07664">
    <property type="entry name" value="FeoB_C"/>
    <property type="match status" value="1"/>
</dbReference>
<sequence length="719" mass="78068">MGLTINSTGKGAADKELIIRKPSKDAKVVALAGNPNVGKSTVFNGLTGLNQHTGNWPGKTVANAQGLCGTNRHSYVLVDIPGTYSLMAHSAEEEVARNFICFGGADEVVVVCDATCLERNLNLVLQTIEICNHVIVCVNLLDEAKRKHIRVDLEQLENRLGVPVVGAVARERRSLDALLAVMDDVADGKGGNRTPVVISYPEEVEQAAALVMPAAADMIKRSGRKGPSAKWLALKLLEGDESLLKELEEAFGTDIMKDDATAAALKEAYALLKEKGIDRNVLKDKIVSAIVRQAEAIGKAAVQCGGRGYRGMDKKLDTILTSRRTGYPVMIALLAFVLWLTITGANYPSQLLSQGLFWIQDRLMELCVHMQVPGWITGMLIQGVYRVLAWVVSVMLPPMAIFFPLFTLLEDAGYLPRVAYNLDKPFKRCRACGKQALTMCMGFGCNAAGIVGCRIIDSPRERLIAMLTNNFVPCNGRFPTLIALITMFFIGTERGPGATLLAALMLTAVIVLGVLMTFLVSGVLSKTMLKGIPSSFTLELPPYRRPQIGKVVVRSIFDRTLFVLGRAVVVAAPAGLVIWLLANVDAGGVSLLTHCCDFLNPFARLLGLDGVILMAFILGFPANEIVVPIIIMAYTAQGSILEMDSLTQMHQLFVDNGWTWVTAVCTMLFSLMHWPCSTTLLTIRKETGGFKWMAAAFLIPTVTGMLFCFLVSRAALLVM</sequence>
<feature type="transmembrane region" description="Helical" evidence="13">
    <location>
        <begin position="497"/>
        <end position="520"/>
    </location>
</feature>
<dbReference type="Gene3D" id="3.40.50.300">
    <property type="entry name" value="P-loop containing nucleotide triphosphate hydrolases"/>
    <property type="match status" value="1"/>
</dbReference>
<feature type="domain" description="FeoB-type G" evidence="14">
    <location>
        <begin position="26"/>
        <end position="188"/>
    </location>
</feature>
<gene>
    <name evidence="15" type="primary">feoB</name>
    <name evidence="15" type="ORF">E1963_09925</name>
</gene>
<dbReference type="InterPro" id="IPR027417">
    <property type="entry name" value="P-loop_NTPase"/>
</dbReference>
<keyword evidence="8 11" id="KW-0342">GTP-binding</keyword>
<evidence type="ECO:0000256" key="6">
    <source>
        <dbReference type="ARBA" id="ARBA00022741"/>
    </source>
</evidence>
<dbReference type="Proteomes" id="UP000295710">
    <property type="component" value="Unassembled WGS sequence"/>
</dbReference>
<dbReference type="InterPro" id="IPR050860">
    <property type="entry name" value="FeoB_GTPase"/>
</dbReference>
<evidence type="ECO:0000256" key="4">
    <source>
        <dbReference type="ARBA" id="ARBA00022475"/>
    </source>
</evidence>
<dbReference type="AlphaFoldDB" id="A0A4R4FE62"/>
<dbReference type="InterPro" id="IPR011642">
    <property type="entry name" value="Gate_dom"/>
</dbReference>
<feature type="transmembrane region" description="Helical" evidence="13">
    <location>
        <begin position="657"/>
        <end position="674"/>
    </location>
</feature>
<comment type="similarity">
    <text evidence="13">Belongs to the TRAFAC class TrmE-Era-EngA-EngB-Septin-like GTPase superfamily. FeoB GTPase (TC 9.A.8) family.</text>
</comment>
<keyword evidence="13" id="KW-0406">Ion transport</keyword>
<evidence type="ECO:0000256" key="13">
    <source>
        <dbReference type="RuleBase" id="RU362098"/>
    </source>
</evidence>
<feature type="binding site" evidence="12">
    <location>
        <position position="44"/>
    </location>
    <ligand>
        <name>Mg(2+)</name>
        <dbReference type="ChEBI" id="CHEBI:18420"/>
        <label>2</label>
    </ligand>
</feature>
<protein>
    <recommendedName>
        <fullName evidence="10 13">Ferrous iron transport protein B</fullName>
    </recommendedName>
</protein>
<evidence type="ECO:0000313" key="15">
    <source>
        <dbReference type="EMBL" id="TDA21651.1"/>
    </source>
</evidence>
<dbReference type="PROSITE" id="PS51711">
    <property type="entry name" value="G_FEOB"/>
    <property type="match status" value="1"/>
</dbReference>
<feature type="binding site" evidence="11">
    <location>
        <begin position="33"/>
        <end position="40"/>
    </location>
    <ligand>
        <name>GTP</name>
        <dbReference type="ChEBI" id="CHEBI:37565"/>
        <label>1</label>
    </ligand>
</feature>
<feature type="binding site" evidence="11">
    <location>
        <begin position="79"/>
        <end position="82"/>
    </location>
    <ligand>
        <name>GTP</name>
        <dbReference type="ChEBI" id="CHEBI:37565"/>
        <label>1</label>
    </ligand>
</feature>
<dbReference type="InterPro" id="IPR030389">
    <property type="entry name" value="G_FEOB_dom"/>
</dbReference>
<dbReference type="GO" id="GO:0015093">
    <property type="term" value="F:ferrous iron transmembrane transporter activity"/>
    <property type="evidence" value="ECO:0007669"/>
    <property type="project" value="UniProtKB-UniRule"/>
</dbReference>
<reference evidence="15 16" key="1">
    <citation type="journal article" date="2016" name="Nat. Microbiol.">
        <title>The Mouse Intestinal Bacterial Collection (miBC) provides host-specific insight into cultured diversity and functional potential of the gut microbiota.</title>
        <authorList>
            <person name="Lagkouvardos I."/>
            <person name="Pukall R."/>
            <person name="Abt B."/>
            <person name="Foesel B.U."/>
            <person name="Meier-Kolthoff J.P."/>
            <person name="Kumar N."/>
            <person name="Bresciani A."/>
            <person name="Martinez I."/>
            <person name="Just S."/>
            <person name="Ziegler C."/>
            <person name="Brugiroux S."/>
            <person name="Garzetti D."/>
            <person name="Wenning M."/>
            <person name="Bui T.P."/>
            <person name="Wang J."/>
            <person name="Hugenholtz F."/>
            <person name="Plugge C.M."/>
            <person name="Peterson D.A."/>
            <person name="Hornef M.W."/>
            <person name="Baines J.F."/>
            <person name="Smidt H."/>
            <person name="Walter J."/>
            <person name="Kristiansen K."/>
            <person name="Nielsen H.B."/>
            <person name="Haller D."/>
            <person name="Overmann J."/>
            <person name="Stecher B."/>
            <person name="Clavel T."/>
        </authorList>
    </citation>
    <scope>NUCLEOTIDE SEQUENCE [LARGE SCALE GENOMIC DNA]</scope>
    <source>
        <strain evidence="15 16">DSM 28560</strain>
    </source>
</reference>
<dbReference type="PANTHER" id="PTHR43185">
    <property type="entry name" value="FERROUS IRON TRANSPORT PROTEIN B"/>
    <property type="match status" value="1"/>
</dbReference>
<dbReference type="RefSeq" id="WP_132277597.1">
    <property type="nucleotide sequence ID" value="NZ_JAOBST010000002.1"/>
</dbReference>
<dbReference type="InterPro" id="IPR041069">
    <property type="entry name" value="FeoB_Cyto"/>
</dbReference>
<dbReference type="InterPro" id="IPR003373">
    <property type="entry name" value="Fe2_transport_prot-B"/>
</dbReference>
<dbReference type="SUPFAM" id="SSF52540">
    <property type="entry name" value="P-loop containing nucleoside triphosphate hydrolases"/>
    <property type="match status" value="1"/>
</dbReference>
<keyword evidence="16" id="KW-1185">Reference proteome</keyword>
<keyword evidence="4" id="KW-1003">Cell membrane</keyword>
<keyword evidence="12" id="KW-0460">Magnesium</keyword>
<evidence type="ECO:0000256" key="8">
    <source>
        <dbReference type="ARBA" id="ARBA00023134"/>
    </source>
</evidence>
<feature type="transmembrane region" description="Helical" evidence="13">
    <location>
        <begin position="387"/>
        <end position="409"/>
    </location>
</feature>
<evidence type="ECO:0000256" key="5">
    <source>
        <dbReference type="ARBA" id="ARBA00022692"/>
    </source>
</evidence>
<evidence type="ECO:0000256" key="7">
    <source>
        <dbReference type="ARBA" id="ARBA00022989"/>
    </source>
</evidence>
<feature type="binding site" evidence="12">
    <location>
        <position position="47"/>
    </location>
    <ligand>
        <name>Mg(2+)</name>
        <dbReference type="ChEBI" id="CHEBI:18420"/>
        <label>2</label>
    </ligand>
</feature>
<dbReference type="PANTHER" id="PTHR43185:SF2">
    <property type="entry name" value="FERROUS IRON TRANSPORT PROTEIN B"/>
    <property type="match status" value="1"/>
</dbReference>
<dbReference type="EMBL" id="SMMX01000007">
    <property type="protein sequence ID" value="TDA21651.1"/>
    <property type="molecule type" value="Genomic_DNA"/>
</dbReference>
<dbReference type="GO" id="GO:0005886">
    <property type="term" value="C:plasma membrane"/>
    <property type="evidence" value="ECO:0007669"/>
    <property type="project" value="UniProtKB-SubCell"/>
</dbReference>
<evidence type="ECO:0000256" key="3">
    <source>
        <dbReference type="ARBA" id="ARBA00022448"/>
    </source>
</evidence>
<keyword evidence="3 13" id="KW-0813">Transport</keyword>
<dbReference type="InterPro" id="IPR011640">
    <property type="entry name" value="Fe2_transport_prot_B_C"/>
</dbReference>
<comment type="function">
    <text evidence="1 13">Probable transporter of a GTP-driven Fe(2+) uptake system.</text>
</comment>
<feature type="binding site" evidence="11">
    <location>
        <begin position="139"/>
        <end position="142"/>
    </location>
    <ligand>
        <name>GTP</name>
        <dbReference type="ChEBI" id="CHEBI:37565"/>
        <label>1</label>
    </ligand>
</feature>
<evidence type="ECO:0000256" key="9">
    <source>
        <dbReference type="ARBA" id="ARBA00023136"/>
    </source>
</evidence>
<dbReference type="Pfam" id="PF02421">
    <property type="entry name" value="FeoB_N"/>
    <property type="match status" value="1"/>
</dbReference>
<keyword evidence="13" id="KW-0410">Iron transport</keyword>
<evidence type="ECO:0000256" key="12">
    <source>
        <dbReference type="PIRSR" id="PIRSR603373-2"/>
    </source>
</evidence>
<feature type="binding site" evidence="12">
    <location>
        <position position="48"/>
    </location>
    <ligand>
        <name>Mg(2+)</name>
        <dbReference type="ChEBI" id="CHEBI:18420"/>
        <label>2</label>
    </ligand>
</feature>
<keyword evidence="12" id="KW-0479">Metal-binding</keyword>
<name>A0A4R4FE62_9FIRM</name>
<keyword evidence="6 11" id="KW-0547">Nucleotide-binding</keyword>
<dbReference type="GO" id="GO:0005525">
    <property type="term" value="F:GTP binding"/>
    <property type="evidence" value="ECO:0007669"/>
    <property type="project" value="UniProtKB-KW"/>
</dbReference>
<feature type="transmembrane region" description="Helical" evidence="13">
    <location>
        <begin position="470"/>
        <end position="491"/>
    </location>
</feature>
<comment type="caution">
    <text evidence="15">The sequence shown here is derived from an EMBL/GenBank/DDBJ whole genome shotgun (WGS) entry which is preliminary data.</text>
</comment>
<dbReference type="NCBIfam" id="TIGR00437">
    <property type="entry name" value="feoB"/>
    <property type="match status" value="1"/>
</dbReference>
<organism evidence="15 16">
    <name type="scientific">Extibacter muris</name>
    <dbReference type="NCBI Taxonomy" id="1796622"/>
    <lineage>
        <taxon>Bacteria</taxon>
        <taxon>Bacillati</taxon>
        <taxon>Bacillota</taxon>
        <taxon>Clostridia</taxon>
        <taxon>Lachnospirales</taxon>
        <taxon>Lachnospiraceae</taxon>
        <taxon>Extibacter</taxon>
    </lineage>
</organism>
<proteinExistence type="inferred from homology"/>
<evidence type="ECO:0000256" key="2">
    <source>
        <dbReference type="ARBA" id="ARBA00004651"/>
    </source>
</evidence>
<feature type="transmembrane region" description="Helical" evidence="13">
    <location>
        <begin position="560"/>
        <end position="582"/>
    </location>
</feature>
<dbReference type="Pfam" id="PF07670">
    <property type="entry name" value="Gate"/>
    <property type="match status" value="2"/>
</dbReference>
<dbReference type="Gene3D" id="1.10.287.1770">
    <property type="match status" value="1"/>
</dbReference>
<comment type="subcellular location">
    <subcellularLocation>
        <location evidence="2 13">Cell membrane</location>
        <topology evidence="2 13">Multi-pass membrane protein</topology>
    </subcellularLocation>
</comment>
<feature type="binding site" evidence="12">
    <location>
        <position position="45"/>
    </location>
    <ligand>
        <name>Mg(2+)</name>
        <dbReference type="ChEBI" id="CHEBI:18420"/>
        <label>2</label>
    </ligand>
</feature>
<feature type="transmembrane region" description="Helical" evidence="13">
    <location>
        <begin position="325"/>
        <end position="342"/>
    </location>
</feature>
<evidence type="ECO:0000256" key="11">
    <source>
        <dbReference type="PIRSR" id="PIRSR603373-1"/>
    </source>
</evidence>
<dbReference type="CDD" id="cd01879">
    <property type="entry name" value="FeoB"/>
    <property type="match status" value="1"/>
</dbReference>
<evidence type="ECO:0000259" key="14">
    <source>
        <dbReference type="PROSITE" id="PS51711"/>
    </source>
</evidence>
<feature type="transmembrane region" description="Helical" evidence="13">
    <location>
        <begin position="694"/>
        <end position="716"/>
    </location>
</feature>
<dbReference type="GO" id="GO:0046872">
    <property type="term" value="F:metal ion binding"/>
    <property type="evidence" value="ECO:0007669"/>
    <property type="project" value="UniProtKB-KW"/>
</dbReference>
<feature type="transmembrane region" description="Helical" evidence="13">
    <location>
        <begin position="611"/>
        <end position="636"/>
    </location>
</feature>
<keyword evidence="5 13" id="KW-0812">Transmembrane</keyword>